<dbReference type="InterPro" id="IPR014710">
    <property type="entry name" value="RmlC-like_jellyroll"/>
</dbReference>
<keyword evidence="2" id="KW-1185">Reference proteome</keyword>
<evidence type="ECO:0000313" key="2">
    <source>
        <dbReference type="Proteomes" id="UP000505210"/>
    </source>
</evidence>
<dbReference type="Gene3D" id="2.60.120.10">
    <property type="entry name" value="Jelly Rolls"/>
    <property type="match status" value="1"/>
</dbReference>
<dbReference type="EMBL" id="CP053661">
    <property type="protein sequence ID" value="QKD80856.1"/>
    <property type="molecule type" value="Genomic_DNA"/>
</dbReference>
<dbReference type="SUPFAM" id="SSF51182">
    <property type="entry name" value="RmlC-like cupins"/>
    <property type="match status" value="1"/>
</dbReference>
<dbReference type="AlphaFoldDB" id="A0A6M8B9S0"/>
<gene>
    <name evidence="1" type="ORF">HPC62_00535</name>
</gene>
<dbReference type="RefSeq" id="WP_172353287.1">
    <property type="nucleotide sequence ID" value="NZ_CP053661.1"/>
</dbReference>
<evidence type="ECO:0000313" key="1">
    <source>
        <dbReference type="EMBL" id="QKD80856.1"/>
    </source>
</evidence>
<protein>
    <submittedName>
        <fullName evidence="1">dTDP-4-dehydrorhamnose 3,5-epimerase</fullName>
    </submittedName>
</protein>
<accession>A0A6M8B9S0</accession>
<proteinExistence type="predicted"/>
<dbReference type="Proteomes" id="UP000505210">
    <property type="component" value="Chromosome"/>
</dbReference>
<name>A0A6M8B9S0_9CYAN</name>
<dbReference type="KEGG" id="theu:HPC62_00535"/>
<dbReference type="InterPro" id="IPR011051">
    <property type="entry name" value="RmlC_Cupin_sf"/>
</dbReference>
<reference evidence="1 2" key="1">
    <citation type="submission" date="2020-05" db="EMBL/GenBank/DDBJ databases">
        <title>Complete genome sequence of of a novel Thermoleptolyngbya strain isolated from hot springs of Ganzi, Sichuan China.</title>
        <authorList>
            <person name="Tang J."/>
            <person name="Daroch M."/>
            <person name="Li L."/>
            <person name="Waleron K."/>
            <person name="Waleron M."/>
            <person name="Waleron M."/>
        </authorList>
    </citation>
    <scope>NUCLEOTIDE SEQUENCE [LARGE SCALE GENOMIC DNA]</scope>
    <source>
        <strain evidence="1 2">PKUAC-SCTA183</strain>
    </source>
</reference>
<sequence>MGLKGRVEIRPLTSIKGGMAEFYTPQSSNETMLVSIPAGMIDDLFVHHFQTDQLLVVRGSFVLVVLQNREYQYIPLSDRHPTVVTIPPGIPHAAIHLGSEPCFLVNAVLRHGDAHPKDYRPMKPPMPFDFVKARAALAELEYPIGIAS</sequence>
<organism evidence="1 2">
    <name type="scientific">Thermoleptolyngbya sichuanensis A183</name>
    <dbReference type="NCBI Taxonomy" id="2737172"/>
    <lineage>
        <taxon>Bacteria</taxon>
        <taxon>Bacillati</taxon>
        <taxon>Cyanobacteriota</taxon>
        <taxon>Cyanophyceae</taxon>
        <taxon>Oculatellales</taxon>
        <taxon>Oculatellaceae</taxon>
        <taxon>Thermoleptolyngbya</taxon>
        <taxon>Thermoleptolyngbya sichuanensis</taxon>
    </lineage>
</organism>